<sequence length="169" mass="18225">MNTKARALAAGKVSYSSPDVLPVSEAGFLAGTVLLTQDGEMPVEFLSPGDRIITRDRGFAPLRRVARARQSVRAIRFAAGSLGNTRPECDLVLPAGQPVLIRDWRAQALFGTSQAMVRADALVDGEFVCDLGPRDMQLFQLHFDEPHVLYAGGLEVAGQYLPTSSRLAA</sequence>
<gene>
    <name evidence="2" type="ORF">G0P99_22045</name>
</gene>
<dbReference type="RefSeq" id="WP_164132639.1">
    <property type="nucleotide sequence ID" value="NZ_JAAGOX010000055.1"/>
</dbReference>
<feature type="domain" description="Hedgehog/Intein (Hint)" evidence="1">
    <location>
        <begin position="27"/>
        <end position="155"/>
    </location>
</feature>
<reference evidence="2" key="1">
    <citation type="submission" date="2020-02" db="EMBL/GenBank/DDBJ databases">
        <title>Delineation of the pyrene-degrading pathway in Roseobacter clade bacteria by genomic analysis.</title>
        <authorList>
            <person name="Zhou H."/>
            <person name="Wang H."/>
        </authorList>
    </citation>
    <scope>NUCLEOTIDE SEQUENCE</scope>
    <source>
        <strain evidence="2">PrR005</strain>
    </source>
</reference>
<dbReference type="InterPro" id="IPR036844">
    <property type="entry name" value="Hint_dom_sf"/>
</dbReference>
<proteinExistence type="predicted"/>
<dbReference type="Pfam" id="PF13403">
    <property type="entry name" value="Hint_2"/>
    <property type="match status" value="1"/>
</dbReference>
<organism evidence="2">
    <name type="scientific">Ruegeria sp. PrR005</name>
    <dbReference type="NCBI Taxonomy" id="2706882"/>
    <lineage>
        <taxon>Bacteria</taxon>
        <taxon>Pseudomonadati</taxon>
        <taxon>Pseudomonadota</taxon>
        <taxon>Alphaproteobacteria</taxon>
        <taxon>Rhodobacterales</taxon>
        <taxon>Roseobacteraceae</taxon>
        <taxon>Ruegeria</taxon>
    </lineage>
</organism>
<dbReference type="InterPro" id="IPR028992">
    <property type="entry name" value="Hedgehog/Intein_dom"/>
</dbReference>
<comment type="caution">
    <text evidence="2">The sequence shown here is derived from an EMBL/GenBank/DDBJ whole genome shotgun (WGS) entry which is preliminary data.</text>
</comment>
<protein>
    <recommendedName>
        <fullName evidence="1">Hedgehog/Intein (Hint) domain-containing protein</fullName>
    </recommendedName>
</protein>
<accession>A0A6B2P0F8</accession>
<evidence type="ECO:0000259" key="1">
    <source>
        <dbReference type="Pfam" id="PF13403"/>
    </source>
</evidence>
<dbReference type="SUPFAM" id="SSF51294">
    <property type="entry name" value="Hedgehog/intein (Hint) domain"/>
    <property type="match status" value="1"/>
</dbReference>
<dbReference type="AlphaFoldDB" id="A0A6B2P0F8"/>
<name>A0A6B2P0F8_9RHOB</name>
<evidence type="ECO:0000313" key="2">
    <source>
        <dbReference type="EMBL" id="NDW47635.1"/>
    </source>
</evidence>
<dbReference type="EMBL" id="JAAGOX010000055">
    <property type="protein sequence ID" value="NDW47635.1"/>
    <property type="molecule type" value="Genomic_DNA"/>
</dbReference>